<sequence>MHNAVALPDAPHVHNGGPEVRVELGSLRLRNTLALTDQARSRETTAVWTEPRSKYAPSIRAEGAAENRAVRFGIQLFTIAFGLVVGAWLGVTLDRTLLTAKG</sequence>
<evidence type="ECO:0000256" key="1">
    <source>
        <dbReference type="SAM" id="Phobius"/>
    </source>
</evidence>
<evidence type="ECO:0000313" key="2">
    <source>
        <dbReference type="EMBL" id="GIE42969.1"/>
    </source>
</evidence>
<accession>A0A7W7HMD2</accession>
<dbReference type="AlphaFoldDB" id="A0A7W7HMD2"/>
<comment type="caution">
    <text evidence="3">The sequence shown here is derived from an EMBL/GenBank/DDBJ whole genome shotgun (WGS) entry which is preliminary data.</text>
</comment>
<organism evidence="3 4">
    <name type="scientific">Actinoplanes lobatus</name>
    <dbReference type="NCBI Taxonomy" id="113568"/>
    <lineage>
        <taxon>Bacteria</taxon>
        <taxon>Bacillati</taxon>
        <taxon>Actinomycetota</taxon>
        <taxon>Actinomycetes</taxon>
        <taxon>Micromonosporales</taxon>
        <taxon>Micromonosporaceae</taxon>
        <taxon>Actinoplanes</taxon>
    </lineage>
</organism>
<keyword evidence="1" id="KW-1133">Transmembrane helix</keyword>
<evidence type="ECO:0000313" key="5">
    <source>
        <dbReference type="Proteomes" id="UP000631312"/>
    </source>
</evidence>
<dbReference type="EMBL" id="BOMP01000099">
    <property type="protein sequence ID" value="GIE42969.1"/>
    <property type="molecule type" value="Genomic_DNA"/>
</dbReference>
<reference evidence="2 5" key="2">
    <citation type="submission" date="2021-01" db="EMBL/GenBank/DDBJ databases">
        <title>Whole genome shotgun sequence of Actinoplanes lobatus NBRC 12513.</title>
        <authorList>
            <person name="Komaki H."/>
            <person name="Tamura T."/>
        </authorList>
    </citation>
    <scope>NUCLEOTIDE SEQUENCE [LARGE SCALE GENOMIC DNA]</scope>
    <source>
        <strain evidence="2 5">NBRC 12513</strain>
    </source>
</reference>
<keyword evidence="1" id="KW-0812">Transmembrane</keyword>
<evidence type="ECO:0000313" key="3">
    <source>
        <dbReference type="EMBL" id="MBB4753170.1"/>
    </source>
</evidence>
<evidence type="ECO:0000313" key="4">
    <source>
        <dbReference type="Proteomes" id="UP000590511"/>
    </source>
</evidence>
<gene>
    <name evidence="2" type="ORF">Alo02nite_58670</name>
    <name evidence="3" type="ORF">BJ964_007331</name>
</gene>
<proteinExistence type="predicted"/>
<keyword evidence="5" id="KW-1185">Reference proteome</keyword>
<reference evidence="3 4" key="1">
    <citation type="submission" date="2020-08" db="EMBL/GenBank/DDBJ databases">
        <title>Sequencing the genomes of 1000 actinobacteria strains.</title>
        <authorList>
            <person name="Klenk H.-P."/>
        </authorList>
    </citation>
    <scope>NUCLEOTIDE SEQUENCE [LARGE SCALE GENOMIC DNA]</scope>
    <source>
        <strain evidence="3 4">DSM 43150</strain>
    </source>
</reference>
<name>A0A7W7HMD2_9ACTN</name>
<protein>
    <submittedName>
        <fullName evidence="3">Uncharacterized protein</fullName>
    </submittedName>
</protein>
<keyword evidence="1" id="KW-0472">Membrane</keyword>
<dbReference type="Proteomes" id="UP000590511">
    <property type="component" value="Unassembled WGS sequence"/>
</dbReference>
<dbReference type="Proteomes" id="UP000631312">
    <property type="component" value="Unassembled WGS sequence"/>
</dbReference>
<feature type="transmembrane region" description="Helical" evidence="1">
    <location>
        <begin position="69"/>
        <end position="91"/>
    </location>
</feature>
<dbReference type="EMBL" id="JACHNC010000001">
    <property type="protein sequence ID" value="MBB4753170.1"/>
    <property type="molecule type" value="Genomic_DNA"/>
</dbReference>